<feature type="compositionally biased region" description="Basic and acidic residues" evidence="3">
    <location>
        <begin position="397"/>
        <end position="407"/>
    </location>
</feature>
<dbReference type="EMBL" id="WNWR01000300">
    <property type="protein sequence ID" value="KAE9984195.1"/>
    <property type="molecule type" value="Genomic_DNA"/>
</dbReference>
<keyword evidence="8" id="KW-1185">Reference proteome</keyword>
<name>A0A8H3VDM4_VENIN</name>
<evidence type="ECO:0000313" key="7">
    <source>
        <dbReference type="Proteomes" id="UP000447873"/>
    </source>
</evidence>
<dbReference type="Proteomes" id="UP000490939">
    <property type="component" value="Unassembled WGS sequence"/>
</dbReference>
<evidence type="ECO:0000256" key="2">
    <source>
        <dbReference type="PROSITE-ProRule" id="PRU00176"/>
    </source>
</evidence>
<feature type="region of interest" description="Disordered" evidence="3">
    <location>
        <begin position="384"/>
        <end position="407"/>
    </location>
</feature>
<feature type="region of interest" description="Disordered" evidence="3">
    <location>
        <begin position="476"/>
        <end position="543"/>
    </location>
</feature>
<feature type="region of interest" description="Disordered" evidence="3">
    <location>
        <begin position="1"/>
        <end position="187"/>
    </location>
</feature>
<feature type="region of interest" description="Disordered" evidence="3">
    <location>
        <begin position="279"/>
        <end position="320"/>
    </location>
</feature>
<evidence type="ECO:0000313" key="6">
    <source>
        <dbReference type="EMBL" id="KAE9987089.1"/>
    </source>
</evidence>
<feature type="compositionally biased region" description="Basic and acidic residues" evidence="3">
    <location>
        <begin position="476"/>
        <end position="485"/>
    </location>
</feature>
<dbReference type="PANTHER" id="PTHR23236:SF95">
    <property type="entry name" value="NUCLEOLAR PROTEIN 13"/>
    <property type="match status" value="1"/>
</dbReference>
<evidence type="ECO:0000256" key="3">
    <source>
        <dbReference type="SAM" id="MobiDB-lite"/>
    </source>
</evidence>
<dbReference type="EMBL" id="WNWS01000022">
    <property type="protein sequence ID" value="KAE9987089.1"/>
    <property type="molecule type" value="Genomic_DNA"/>
</dbReference>
<evidence type="ECO:0000313" key="5">
    <source>
        <dbReference type="EMBL" id="KAE9984195.1"/>
    </source>
</evidence>
<feature type="compositionally biased region" description="Basic and acidic residues" evidence="3">
    <location>
        <begin position="285"/>
        <end position="300"/>
    </location>
</feature>
<comment type="caution">
    <text evidence="6">The sequence shown here is derived from an EMBL/GenBank/DDBJ whole genome shotgun (WGS) entry which is preliminary data.</text>
</comment>
<reference evidence="6 7" key="1">
    <citation type="submission" date="2018-12" db="EMBL/GenBank/DDBJ databases">
        <title>Venturia inaequalis Genome Resource.</title>
        <authorList>
            <person name="Lichtner F.J."/>
        </authorList>
    </citation>
    <scope>NUCLEOTIDE SEQUENCE [LARGE SCALE GENOMIC DNA]</scope>
    <source>
        <strain evidence="6 7">120213</strain>
        <strain evidence="5 8">DMI_063113</strain>
    </source>
</reference>
<feature type="compositionally biased region" description="Basic and acidic residues" evidence="3">
    <location>
        <begin position="500"/>
        <end position="535"/>
    </location>
</feature>
<feature type="compositionally biased region" description="Basic and acidic residues" evidence="3">
    <location>
        <begin position="69"/>
        <end position="83"/>
    </location>
</feature>
<keyword evidence="1 2" id="KW-0694">RNA-binding</keyword>
<evidence type="ECO:0000256" key="1">
    <source>
        <dbReference type="ARBA" id="ARBA00022884"/>
    </source>
</evidence>
<dbReference type="PROSITE" id="PS50102">
    <property type="entry name" value="RRM"/>
    <property type="match status" value="2"/>
</dbReference>
<proteinExistence type="predicted"/>
<sequence length="543" mass="60041">MASAQISTEIKEKKKSKKSKTSTSEHIVPSAQPETEESVAVPEPEKKKKKTKKSKSTEDDATEAISEALLKEEAIPESNEKKSKKEKKEKKDKRKSKSSNFPSEELATLAALSDDEEAKPSKKRKRPEHTEDEIEIDVALPEPLSKKAARKAKKAKTIDPSKSTVEGSDGEAEPTVPTSGPKEKKERRTAWGIWIGNLPWSASKADVKEFLCKHAKLDTNEITRIHMPVPSNAPVRNGEKPKNKGFAYLDFDSAEALEAAIKVSETQFNNDQRKVLIKKSSSFEGRPEPKTEEEAKKDDNGLSTLTTDKMNTQKPPSKRVFVGNLGFDTTKDDLQNHFGQCGEIADIFMATFEDSGKCKGFAWVTFTNEEAGIAAVRGWIMKGKEQDSDSESEAEAEEKTTTDAPAKDEAVIAELQAEGYKDVDNAETATILKQRLEKSKKKKRKAHKWYVNKMSGRALRCEFAEDAGVRYKKRYGKDAQKKDGEDVVMGEAGADATDAGDAKEGWKKSDKKVEKASTAHERRKEARRAAAKKEFGGPVAASA</sequence>
<organism evidence="6 7">
    <name type="scientific">Venturia inaequalis</name>
    <name type="common">Apple scab fungus</name>
    <dbReference type="NCBI Taxonomy" id="5025"/>
    <lineage>
        <taxon>Eukaryota</taxon>
        <taxon>Fungi</taxon>
        <taxon>Dikarya</taxon>
        <taxon>Ascomycota</taxon>
        <taxon>Pezizomycotina</taxon>
        <taxon>Dothideomycetes</taxon>
        <taxon>Pleosporomycetidae</taxon>
        <taxon>Venturiales</taxon>
        <taxon>Venturiaceae</taxon>
        <taxon>Venturia</taxon>
    </lineage>
</organism>
<dbReference type="InterPro" id="IPR000504">
    <property type="entry name" value="RRM_dom"/>
</dbReference>
<dbReference type="GO" id="GO:0003723">
    <property type="term" value="F:RNA binding"/>
    <property type="evidence" value="ECO:0007669"/>
    <property type="project" value="UniProtKB-UniRule"/>
</dbReference>
<accession>A0A8H3VDM4</accession>
<dbReference type="AlphaFoldDB" id="A0A8H3VDM4"/>
<dbReference type="Pfam" id="PF00076">
    <property type="entry name" value="RRM_1"/>
    <property type="match status" value="1"/>
</dbReference>
<gene>
    <name evidence="5" type="ORF">EG327_005211</name>
    <name evidence="6" type="ORF">EG328_003871</name>
</gene>
<dbReference type="PANTHER" id="PTHR23236">
    <property type="entry name" value="EUKARYOTIC TRANSLATION INITIATION FACTOR 4B/4H"/>
    <property type="match status" value="1"/>
</dbReference>
<evidence type="ECO:0000259" key="4">
    <source>
        <dbReference type="PROSITE" id="PS50102"/>
    </source>
</evidence>
<dbReference type="Proteomes" id="UP000447873">
    <property type="component" value="Unassembled WGS sequence"/>
</dbReference>
<feature type="compositionally biased region" description="Basic residues" evidence="3">
    <location>
        <begin position="84"/>
        <end position="97"/>
    </location>
</feature>
<protein>
    <recommendedName>
        <fullName evidence="4">RRM domain-containing protein</fullName>
    </recommendedName>
</protein>
<dbReference type="SMART" id="SM00360">
    <property type="entry name" value="RRM"/>
    <property type="match status" value="2"/>
</dbReference>
<feature type="compositionally biased region" description="Low complexity" evidence="3">
    <location>
        <begin position="490"/>
        <end position="499"/>
    </location>
</feature>
<feature type="compositionally biased region" description="Polar residues" evidence="3">
    <location>
        <begin position="301"/>
        <end position="315"/>
    </location>
</feature>
<dbReference type="GO" id="GO:0005730">
    <property type="term" value="C:nucleolus"/>
    <property type="evidence" value="ECO:0007669"/>
    <property type="project" value="TreeGrafter"/>
</dbReference>
<evidence type="ECO:0000313" key="8">
    <source>
        <dbReference type="Proteomes" id="UP000490939"/>
    </source>
</evidence>
<feature type="domain" description="RRM" evidence="4">
    <location>
        <begin position="318"/>
        <end position="399"/>
    </location>
</feature>
<dbReference type="SUPFAM" id="SSF54928">
    <property type="entry name" value="RNA-binding domain, RBD"/>
    <property type="match status" value="1"/>
</dbReference>
<dbReference type="Gene3D" id="3.30.70.330">
    <property type="match status" value="2"/>
</dbReference>
<dbReference type="InterPro" id="IPR012677">
    <property type="entry name" value="Nucleotide-bd_a/b_plait_sf"/>
</dbReference>
<feature type="domain" description="RRM" evidence="4">
    <location>
        <begin position="191"/>
        <end position="282"/>
    </location>
</feature>
<dbReference type="InterPro" id="IPR035979">
    <property type="entry name" value="RBD_domain_sf"/>
</dbReference>